<feature type="non-terminal residue" evidence="2">
    <location>
        <position position="1"/>
    </location>
</feature>
<evidence type="ECO:0000313" key="2">
    <source>
        <dbReference type="EMBL" id="GFD49248.1"/>
    </source>
</evidence>
<feature type="compositionally biased region" description="Basic residues" evidence="1">
    <location>
        <begin position="48"/>
        <end position="60"/>
    </location>
</feature>
<gene>
    <name evidence="2" type="ORF">Tci_921217</name>
</gene>
<dbReference type="AlphaFoldDB" id="A0A699WUM2"/>
<protein>
    <submittedName>
        <fullName evidence="2">Uncharacterized protein</fullName>
    </submittedName>
</protein>
<accession>A0A699WUM2</accession>
<evidence type="ECO:0000256" key="1">
    <source>
        <dbReference type="SAM" id="MobiDB-lite"/>
    </source>
</evidence>
<comment type="caution">
    <text evidence="2">The sequence shown here is derived from an EMBL/GenBank/DDBJ whole genome shotgun (WGS) entry which is preliminary data.</text>
</comment>
<dbReference type="EMBL" id="BKCJ011738313">
    <property type="protein sequence ID" value="GFD49248.1"/>
    <property type="molecule type" value="Genomic_DNA"/>
</dbReference>
<feature type="region of interest" description="Disordered" evidence="1">
    <location>
        <begin position="33"/>
        <end position="67"/>
    </location>
</feature>
<name>A0A699WUM2_TANCI</name>
<reference evidence="2" key="1">
    <citation type="journal article" date="2019" name="Sci. Rep.">
        <title>Draft genome of Tanacetum cinerariifolium, the natural source of mosquito coil.</title>
        <authorList>
            <person name="Yamashiro T."/>
            <person name="Shiraishi A."/>
            <person name="Satake H."/>
            <person name="Nakayama K."/>
        </authorList>
    </citation>
    <scope>NUCLEOTIDE SEQUENCE</scope>
</reference>
<proteinExistence type="predicted"/>
<sequence length="67" mass="7321">VARRVAPRRGGRHSAQFRGYGAAARGAVCHRYRAGPARPQGLTPARRAAGRPARRARRRGKNDLGTY</sequence>
<organism evidence="2">
    <name type="scientific">Tanacetum cinerariifolium</name>
    <name type="common">Dalmatian daisy</name>
    <name type="synonym">Chrysanthemum cinerariifolium</name>
    <dbReference type="NCBI Taxonomy" id="118510"/>
    <lineage>
        <taxon>Eukaryota</taxon>
        <taxon>Viridiplantae</taxon>
        <taxon>Streptophyta</taxon>
        <taxon>Embryophyta</taxon>
        <taxon>Tracheophyta</taxon>
        <taxon>Spermatophyta</taxon>
        <taxon>Magnoliopsida</taxon>
        <taxon>eudicotyledons</taxon>
        <taxon>Gunneridae</taxon>
        <taxon>Pentapetalae</taxon>
        <taxon>asterids</taxon>
        <taxon>campanulids</taxon>
        <taxon>Asterales</taxon>
        <taxon>Asteraceae</taxon>
        <taxon>Asteroideae</taxon>
        <taxon>Anthemideae</taxon>
        <taxon>Anthemidinae</taxon>
        <taxon>Tanacetum</taxon>
    </lineage>
</organism>